<dbReference type="AlphaFoldDB" id="A0A4R5ESJ8"/>
<keyword evidence="1" id="KW-0732">Signal</keyword>
<dbReference type="EMBL" id="SMFP01000006">
    <property type="protein sequence ID" value="TDE37845.1"/>
    <property type="molecule type" value="Genomic_DNA"/>
</dbReference>
<dbReference type="RefSeq" id="WP_132829056.1">
    <property type="nucleotide sequence ID" value="NZ_SMFP01000006.1"/>
</dbReference>
<accession>A0A4R5ESJ8</accession>
<gene>
    <name evidence="2" type="ORF">E1B25_10470</name>
</gene>
<dbReference type="OrthoDB" id="7265885at2"/>
<sequence length="186" mass="19772">MIRHVLLSASLMMGAASAARADEVTDTLNSAITAYEDGDIKYALEELDYAKQILSAMKTDALSGFLPDAPEGWSREMDTDMNAGLAMMGGGTGTGADYSKPGEESFSITLMADNPMVGAMAGMLGNASAIGAKIERVGRQKMMVQNDEITGLVDNRILVKAKGGNVEMMLSVLETIDYRALTDFGR</sequence>
<protein>
    <submittedName>
        <fullName evidence="2">Uncharacterized protein</fullName>
    </submittedName>
</protein>
<dbReference type="Proteomes" id="UP000294662">
    <property type="component" value="Unassembled WGS sequence"/>
</dbReference>
<comment type="caution">
    <text evidence="2">The sequence shown here is derived from an EMBL/GenBank/DDBJ whole genome shotgun (WGS) entry which is preliminary data.</text>
</comment>
<evidence type="ECO:0000313" key="3">
    <source>
        <dbReference type="Proteomes" id="UP000294662"/>
    </source>
</evidence>
<feature type="signal peptide" evidence="1">
    <location>
        <begin position="1"/>
        <end position="21"/>
    </location>
</feature>
<evidence type="ECO:0000313" key="2">
    <source>
        <dbReference type="EMBL" id="TDE37845.1"/>
    </source>
</evidence>
<feature type="chain" id="PRO_5020838753" evidence="1">
    <location>
        <begin position="22"/>
        <end position="186"/>
    </location>
</feature>
<name>A0A4R5ESJ8_9RHOB</name>
<evidence type="ECO:0000256" key="1">
    <source>
        <dbReference type="SAM" id="SignalP"/>
    </source>
</evidence>
<reference evidence="2 3" key="1">
    <citation type="submission" date="2019-03" db="EMBL/GenBank/DDBJ databases">
        <authorList>
            <person name="Zhang S."/>
        </authorList>
    </citation>
    <scope>NUCLEOTIDE SEQUENCE [LARGE SCALE GENOMIC DNA]</scope>
    <source>
        <strain evidence="2 3">S4J41</strain>
    </source>
</reference>
<organism evidence="2 3">
    <name type="scientific">Antarcticimicrobium sediminis</name>
    <dbReference type="NCBI Taxonomy" id="2546227"/>
    <lineage>
        <taxon>Bacteria</taxon>
        <taxon>Pseudomonadati</taxon>
        <taxon>Pseudomonadota</taxon>
        <taxon>Alphaproteobacteria</taxon>
        <taxon>Rhodobacterales</taxon>
        <taxon>Paracoccaceae</taxon>
        <taxon>Antarcticimicrobium</taxon>
    </lineage>
</organism>
<proteinExistence type="predicted"/>
<keyword evidence="3" id="KW-1185">Reference proteome</keyword>